<feature type="compositionally biased region" description="Acidic residues" evidence="1">
    <location>
        <begin position="98"/>
        <end position="110"/>
    </location>
</feature>
<feature type="compositionally biased region" description="Polar residues" evidence="1">
    <location>
        <begin position="82"/>
        <end position="94"/>
    </location>
</feature>
<feature type="compositionally biased region" description="Low complexity" evidence="1">
    <location>
        <begin position="17"/>
        <end position="36"/>
    </location>
</feature>
<gene>
    <name evidence="2" type="ORF">CcCBS67573_g08432</name>
</gene>
<sequence>MQQETQHSESDSESNILSESDSESLQSLKSASSTQQRSESPCRQDHNNGGVETEEDYNQCLSDRSIEEQHDEGRAEHEEHSSTNGSESFNHSVGTDTESSDIDEDSDDTASDFGSSHFHPFPSKTHALLFSLLFAKRRRISIAQMKLLWGIFELLQVKCPSLNAILQLRKKLCKVQPVERQSAAGIHIFVRPIPKLIESAFATPSIAKEIRHGPQLSLHPQEIYESVAFSVRAPLLWMDNNSIRFYSGDTVLMPNLEKGIIRSFPKPGIVAFGHVSEHFHPVLLQNFTTTVELDPGDVMILIQRGDLSIRANGLKVINFPVICSSDETSGNTTKRYNHFENFFVTFPLLPHKFYGPRYINFAATTNTGSWSDIAEVVLDDLRLGSPLSCGIKVLDSNTGEDIIVISQLFTMLVDNPCAAQICHQAGAKSDFNCRICIAPIGSPSTCMQLHPYRWLADTKQVLSRMAQMNKTRSKALRKETGVAVPSEHPNIYLNLPGFSPHAQTPVEILHTLLLGVIKYLATEAKEKLASKKSLKPKAASLFVTVSMHQRSHLSAKQVTHYIGSMNGKDFKALAQIGPLFFSWFQRDLTWLWMASSILTKLAYDSKYTQLGLQYRHLQKATVAVQRLFHLVLPSASNKLKIHLLSHLPDNFRIWGPLSLYAVEVPEQMNGDVRKDIVNSNRHSPSRDVAWDMGIREGTVSYLRGVSGGGPGLLELGANPVIIKHLFPPTKPVQSRAHIQIGRFFFFDNWSRIGKVVQQNEQTKTCLMQELVLNGQLTS</sequence>
<dbReference type="EMBL" id="QEAP01000549">
    <property type="protein sequence ID" value="TPX64359.1"/>
    <property type="molecule type" value="Genomic_DNA"/>
</dbReference>
<protein>
    <submittedName>
        <fullName evidence="2">Uncharacterized protein</fullName>
    </submittedName>
</protein>
<evidence type="ECO:0000313" key="3">
    <source>
        <dbReference type="Proteomes" id="UP000320333"/>
    </source>
</evidence>
<dbReference type="OrthoDB" id="2128578at2759"/>
<feature type="compositionally biased region" description="Basic and acidic residues" evidence="1">
    <location>
        <begin position="64"/>
        <end position="81"/>
    </location>
</feature>
<keyword evidence="3" id="KW-1185">Reference proteome</keyword>
<proteinExistence type="predicted"/>
<accession>A0A507EJD7</accession>
<dbReference type="Proteomes" id="UP000320333">
    <property type="component" value="Unassembled WGS sequence"/>
</dbReference>
<dbReference type="AlphaFoldDB" id="A0A507EJD7"/>
<organism evidence="2 3">
    <name type="scientific">Chytriomyces confervae</name>
    <dbReference type="NCBI Taxonomy" id="246404"/>
    <lineage>
        <taxon>Eukaryota</taxon>
        <taxon>Fungi</taxon>
        <taxon>Fungi incertae sedis</taxon>
        <taxon>Chytridiomycota</taxon>
        <taxon>Chytridiomycota incertae sedis</taxon>
        <taxon>Chytridiomycetes</taxon>
        <taxon>Chytridiales</taxon>
        <taxon>Chytriomycetaceae</taxon>
        <taxon>Chytriomyces</taxon>
    </lineage>
</organism>
<comment type="caution">
    <text evidence="2">The sequence shown here is derived from an EMBL/GenBank/DDBJ whole genome shotgun (WGS) entry which is preliminary data.</text>
</comment>
<dbReference type="STRING" id="246404.A0A507EJD7"/>
<reference evidence="2 3" key="1">
    <citation type="journal article" date="2019" name="Sci. Rep.">
        <title>Comparative genomics of chytrid fungi reveal insights into the obligate biotrophic and pathogenic lifestyle of Synchytrium endobioticum.</title>
        <authorList>
            <person name="van de Vossenberg B.T.L.H."/>
            <person name="Warris S."/>
            <person name="Nguyen H.D.T."/>
            <person name="van Gent-Pelzer M.P.E."/>
            <person name="Joly D.L."/>
            <person name="van de Geest H.C."/>
            <person name="Bonants P.J.M."/>
            <person name="Smith D.S."/>
            <person name="Levesque C.A."/>
            <person name="van der Lee T.A.J."/>
        </authorList>
    </citation>
    <scope>NUCLEOTIDE SEQUENCE [LARGE SCALE GENOMIC DNA]</scope>
    <source>
        <strain evidence="2 3">CBS 675.73</strain>
    </source>
</reference>
<evidence type="ECO:0000313" key="2">
    <source>
        <dbReference type="EMBL" id="TPX64359.1"/>
    </source>
</evidence>
<name>A0A507EJD7_9FUNG</name>
<dbReference type="PANTHER" id="PTHR31912">
    <property type="entry name" value="IP13529P"/>
    <property type="match status" value="1"/>
</dbReference>
<feature type="region of interest" description="Disordered" evidence="1">
    <location>
        <begin position="1"/>
        <end position="114"/>
    </location>
</feature>
<feature type="compositionally biased region" description="Basic and acidic residues" evidence="1">
    <location>
        <begin position="1"/>
        <end position="10"/>
    </location>
</feature>
<dbReference type="PANTHER" id="PTHR31912:SF34">
    <property type="entry name" value="NOTOCHORD-RELATED PROTEIN"/>
    <property type="match status" value="1"/>
</dbReference>
<evidence type="ECO:0000256" key="1">
    <source>
        <dbReference type="SAM" id="MobiDB-lite"/>
    </source>
</evidence>